<dbReference type="CDD" id="cd06170">
    <property type="entry name" value="LuxR_C_like"/>
    <property type="match status" value="1"/>
</dbReference>
<organism evidence="5 6">
    <name type="scientific">Aliivibrio fischeri</name>
    <name type="common">Vibrio fischeri</name>
    <dbReference type="NCBI Taxonomy" id="668"/>
    <lineage>
        <taxon>Bacteria</taxon>
        <taxon>Pseudomonadati</taxon>
        <taxon>Pseudomonadota</taxon>
        <taxon>Gammaproteobacteria</taxon>
        <taxon>Vibrionales</taxon>
        <taxon>Vibrionaceae</taxon>
        <taxon>Aliivibrio</taxon>
    </lineage>
</organism>
<dbReference type="InterPro" id="IPR036693">
    <property type="entry name" value="TF_LuxR_autoind-bd_dom_sf"/>
</dbReference>
<evidence type="ECO:0000256" key="1">
    <source>
        <dbReference type="ARBA" id="ARBA00023015"/>
    </source>
</evidence>
<accession>A0A510UFS9</accession>
<dbReference type="Pfam" id="PF03472">
    <property type="entry name" value="Autoind_bind"/>
    <property type="match status" value="1"/>
</dbReference>
<evidence type="ECO:0000313" key="6">
    <source>
        <dbReference type="Proteomes" id="UP000321787"/>
    </source>
</evidence>
<evidence type="ECO:0000313" key="5">
    <source>
        <dbReference type="EMBL" id="GEK12290.1"/>
    </source>
</evidence>
<dbReference type="PROSITE" id="PS00622">
    <property type="entry name" value="HTH_LUXR_1"/>
    <property type="match status" value="1"/>
</dbReference>
<dbReference type="InterPro" id="IPR016032">
    <property type="entry name" value="Sig_transdc_resp-reg_C-effctor"/>
</dbReference>
<evidence type="ECO:0000259" key="4">
    <source>
        <dbReference type="PROSITE" id="PS50043"/>
    </source>
</evidence>
<dbReference type="PANTHER" id="PTHR44688:SF16">
    <property type="entry name" value="DNA-BINDING TRANSCRIPTIONAL ACTIVATOR DEVR_DOSR"/>
    <property type="match status" value="1"/>
</dbReference>
<evidence type="ECO:0000256" key="2">
    <source>
        <dbReference type="ARBA" id="ARBA00023125"/>
    </source>
</evidence>
<evidence type="ECO:0000256" key="3">
    <source>
        <dbReference type="ARBA" id="ARBA00023163"/>
    </source>
</evidence>
<dbReference type="InterPro" id="IPR005143">
    <property type="entry name" value="TF_LuxR_autoind-bd_dom"/>
</dbReference>
<dbReference type="SUPFAM" id="SSF75516">
    <property type="entry name" value="Pheromone-binding domain of LuxR-like quorum-sensing transcription factors"/>
    <property type="match status" value="1"/>
</dbReference>
<dbReference type="SUPFAM" id="SSF46894">
    <property type="entry name" value="C-terminal effector domain of the bipartite response regulators"/>
    <property type="match status" value="1"/>
</dbReference>
<dbReference type="Pfam" id="PF00196">
    <property type="entry name" value="GerE"/>
    <property type="match status" value="1"/>
</dbReference>
<dbReference type="SMART" id="SM00421">
    <property type="entry name" value="HTH_LUXR"/>
    <property type="match status" value="1"/>
</dbReference>
<dbReference type="PANTHER" id="PTHR44688">
    <property type="entry name" value="DNA-BINDING TRANSCRIPTIONAL ACTIVATOR DEVR_DOSR"/>
    <property type="match status" value="1"/>
</dbReference>
<dbReference type="GO" id="GO:0006355">
    <property type="term" value="P:regulation of DNA-templated transcription"/>
    <property type="evidence" value="ECO:0007669"/>
    <property type="project" value="InterPro"/>
</dbReference>
<sequence length="252" mass="28970">MSMKDINTNDTYRIINKIKACKNNKDINQCLYEITEMIYCEYYLFAIIHPHSMVRSDISILDNYPKKWRQYYDDANLIQCDPIVDYSNSNHSPVNWSTFENDVINKKHPNVIKEAKTSGLVTGFSFPIHTANNGFGMLSFAHSSKDKYQDSLFLHACMNIPAIIPFLIDNYRKINIAHEKLNSDVTKREKECLVWACEGKSTWDISKILGCSERTVTFHLTNAQMKLNTTNRCQSISKAILTGAIDCPCFKN</sequence>
<feature type="domain" description="HTH luxR-type" evidence="4">
    <location>
        <begin position="178"/>
        <end position="243"/>
    </location>
</feature>
<dbReference type="PRINTS" id="PR00038">
    <property type="entry name" value="HTHLUXR"/>
</dbReference>
<dbReference type="EMBL" id="BJTZ01000001">
    <property type="protein sequence ID" value="GEK12290.1"/>
    <property type="molecule type" value="Genomic_DNA"/>
</dbReference>
<proteinExistence type="predicted"/>
<dbReference type="InterPro" id="IPR000792">
    <property type="entry name" value="Tscrpt_reg_LuxR_C"/>
</dbReference>
<dbReference type="InterPro" id="IPR036388">
    <property type="entry name" value="WH-like_DNA-bd_sf"/>
</dbReference>
<dbReference type="Proteomes" id="UP000321787">
    <property type="component" value="Unassembled WGS sequence"/>
</dbReference>
<dbReference type="RefSeq" id="WP_146861077.1">
    <property type="nucleotide sequence ID" value="NZ_BJTZ01000001.1"/>
</dbReference>
<dbReference type="Gene3D" id="1.10.10.10">
    <property type="entry name" value="Winged helix-like DNA-binding domain superfamily/Winged helix DNA-binding domain"/>
    <property type="match status" value="1"/>
</dbReference>
<dbReference type="PROSITE" id="PS50043">
    <property type="entry name" value="HTH_LUXR_2"/>
    <property type="match status" value="1"/>
</dbReference>
<dbReference type="AlphaFoldDB" id="A0A510UFS9"/>
<dbReference type="Gene3D" id="3.30.450.80">
    <property type="entry name" value="Transcription factor LuxR-like, autoinducer-binding domain"/>
    <property type="match status" value="1"/>
</dbReference>
<dbReference type="GO" id="GO:0003677">
    <property type="term" value="F:DNA binding"/>
    <property type="evidence" value="ECO:0007669"/>
    <property type="project" value="UniProtKB-KW"/>
</dbReference>
<name>A0A510UFS9_ALIFS</name>
<reference evidence="5 6" key="1">
    <citation type="submission" date="2019-07" db="EMBL/GenBank/DDBJ databases">
        <title>Whole genome shotgun sequence of Aliivibrio fischeri NBRC 101058.</title>
        <authorList>
            <person name="Hosoyama A."/>
            <person name="Uohara A."/>
            <person name="Ohji S."/>
            <person name="Ichikawa N."/>
        </authorList>
    </citation>
    <scope>NUCLEOTIDE SEQUENCE [LARGE SCALE GENOMIC DNA]</scope>
    <source>
        <strain evidence="5 6">NBRC 101058</strain>
    </source>
</reference>
<comment type="caution">
    <text evidence="5">The sequence shown here is derived from an EMBL/GenBank/DDBJ whole genome shotgun (WGS) entry which is preliminary data.</text>
</comment>
<keyword evidence="1" id="KW-0805">Transcription regulation</keyword>
<protein>
    <submittedName>
        <fullName evidence="5">Transcriptional activator protein LuxR</fullName>
    </submittedName>
</protein>
<keyword evidence="3" id="KW-0804">Transcription</keyword>
<keyword evidence="2" id="KW-0238">DNA-binding</keyword>
<gene>
    <name evidence="5" type="primary">luxR</name>
    <name evidence="5" type="ORF">AFI02nite_03260</name>
</gene>